<dbReference type="RefSeq" id="WP_207348127.1">
    <property type="nucleotide sequence ID" value="NZ_CP076456.1"/>
</dbReference>
<gene>
    <name evidence="1" type="ORF">KG104_00300</name>
</gene>
<dbReference type="Pfam" id="PF06224">
    <property type="entry name" value="AlkZ-like"/>
    <property type="match status" value="1"/>
</dbReference>
<accession>A0A975PEK6</accession>
<dbReference type="EMBL" id="CP076456">
    <property type="protein sequence ID" value="QWQ36331.1"/>
    <property type="molecule type" value="Genomic_DNA"/>
</dbReference>
<dbReference type="InterPro" id="IPR009351">
    <property type="entry name" value="AlkZ-like"/>
</dbReference>
<name>A0A975PEK6_9MICC</name>
<proteinExistence type="predicted"/>
<protein>
    <submittedName>
        <fullName evidence="1">Winged helix DNA-binding domain-containing protein</fullName>
    </submittedName>
</protein>
<keyword evidence="2" id="KW-1185">Reference proteome</keyword>
<reference evidence="1" key="1">
    <citation type="submission" date="2021-06" db="EMBL/GenBank/DDBJ databases">
        <title>Novel species in genus Arthrobacter.</title>
        <authorList>
            <person name="Zhang G."/>
        </authorList>
    </citation>
    <scope>NUCLEOTIDE SEQUENCE</scope>
    <source>
        <strain evidence="1">Zg-ZUI122</strain>
    </source>
</reference>
<evidence type="ECO:0000313" key="2">
    <source>
        <dbReference type="Proteomes" id="UP000680588"/>
    </source>
</evidence>
<organism evidence="1 2">
    <name type="scientific">Arthrobacter sunyaminii</name>
    <dbReference type="NCBI Taxonomy" id="2816859"/>
    <lineage>
        <taxon>Bacteria</taxon>
        <taxon>Bacillati</taxon>
        <taxon>Actinomycetota</taxon>
        <taxon>Actinomycetes</taxon>
        <taxon>Micrococcales</taxon>
        <taxon>Micrococcaceae</taxon>
        <taxon>Arthrobacter</taxon>
    </lineage>
</organism>
<keyword evidence="1" id="KW-0238">DNA-binding</keyword>
<dbReference type="Proteomes" id="UP000680588">
    <property type="component" value="Chromosome"/>
</dbReference>
<dbReference type="PANTHER" id="PTHR38479">
    <property type="entry name" value="LMO0824 PROTEIN"/>
    <property type="match status" value="1"/>
</dbReference>
<sequence length="350" mass="37714">MGFQLSGGDARRMRVRSQLLTGSDLLPAGVVQRAVALQGQDLPAVLRAVALRSEPGTTVADVRAAFNDGALVRSWPMRGTLFATTPEHLGTLLFFTAERIHRATVRRREELGLDERTVGRARDVLLEALQIRPLRRAEVLSLWDAAGIPTAGGPGYHLLMHLAVAGHVHWGQFHPDRPEQLLTLSPDHSPADPEAALATVVRGFVLARGPVTEADLAWWAKLPRTVLRRAAAAVEDLTTVEVDGTPAWIIGDPDLPTVTGAVLLPGFDEWILGYTDRSLTASPAVFEALVPGRNGIFRPAVVVDGVTVGTWRLPRSTARSGTEPVVDLVERIPAAARRAIDQAVAAWPHG</sequence>
<evidence type="ECO:0000313" key="1">
    <source>
        <dbReference type="EMBL" id="QWQ36331.1"/>
    </source>
</evidence>
<dbReference type="PANTHER" id="PTHR38479:SF2">
    <property type="entry name" value="WINGED HELIX DNA-BINDING DOMAIN-CONTAINING PROTEIN"/>
    <property type="match status" value="1"/>
</dbReference>
<dbReference type="GO" id="GO:0003677">
    <property type="term" value="F:DNA binding"/>
    <property type="evidence" value="ECO:0007669"/>
    <property type="project" value="UniProtKB-KW"/>
</dbReference>
<dbReference type="KEGG" id="asun:KG104_00300"/>
<dbReference type="AlphaFoldDB" id="A0A975PEK6"/>